<protein>
    <submittedName>
        <fullName evidence="1">Uncharacterized protein</fullName>
    </submittedName>
</protein>
<gene>
    <name evidence="1" type="ORF">L6164_036923</name>
</gene>
<reference evidence="1 2" key="1">
    <citation type="journal article" date="2022" name="DNA Res.">
        <title>Chromosomal-level genome assembly of the orchid tree Bauhinia variegata (Leguminosae; Cercidoideae) supports the allotetraploid origin hypothesis of Bauhinia.</title>
        <authorList>
            <person name="Zhong Y."/>
            <person name="Chen Y."/>
            <person name="Zheng D."/>
            <person name="Pang J."/>
            <person name="Liu Y."/>
            <person name="Luo S."/>
            <person name="Meng S."/>
            <person name="Qian L."/>
            <person name="Wei D."/>
            <person name="Dai S."/>
            <person name="Zhou R."/>
        </authorList>
    </citation>
    <scope>NUCLEOTIDE SEQUENCE [LARGE SCALE GENOMIC DNA]</scope>
    <source>
        <strain evidence="1">BV-YZ2020</strain>
    </source>
</reference>
<sequence>MVSTSGLINANPIIYEKKERRPRSAPIGANDEYAVELVDQEEVFDILFKFRCFLILYFSQQNLNLKEIVISLKIPRN</sequence>
<dbReference type="EMBL" id="CM039439">
    <property type="protein sequence ID" value="KAI4297011.1"/>
    <property type="molecule type" value="Genomic_DNA"/>
</dbReference>
<dbReference type="Proteomes" id="UP000828941">
    <property type="component" value="Chromosome 14"/>
</dbReference>
<comment type="caution">
    <text evidence="1">The sequence shown here is derived from an EMBL/GenBank/DDBJ whole genome shotgun (WGS) entry which is preliminary data.</text>
</comment>
<evidence type="ECO:0000313" key="1">
    <source>
        <dbReference type="EMBL" id="KAI4297011.1"/>
    </source>
</evidence>
<evidence type="ECO:0000313" key="2">
    <source>
        <dbReference type="Proteomes" id="UP000828941"/>
    </source>
</evidence>
<keyword evidence="2" id="KW-1185">Reference proteome</keyword>
<name>A0ACB9KIP5_BAUVA</name>
<organism evidence="1 2">
    <name type="scientific">Bauhinia variegata</name>
    <name type="common">Purple orchid tree</name>
    <name type="synonym">Phanera variegata</name>
    <dbReference type="NCBI Taxonomy" id="167791"/>
    <lineage>
        <taxon>Eukaryota</taxon>
        <taxon>Viridiplantae</taxon>
        <taxon>Streptophyta</taxon>
        <taxon>Embryophyta</taxon>
        <taxon>Tracheophyta</taxon>
        <taxon>Spermatophyta</taxon>
        <taxon>Magnoliopsida</taxon>
        <taxon>eudicotyledons</taxon>
        <taxon>Gunneridae</taxon>
        <taxon>Pentapetalae</taxon>
        <taxon>rosids</taxon>
        <taxon>fabids</taxon>
        <taxon>Fabales</taxon>
        <taxon>Fabaceae</taxon>
        <taxon>Cercidoideae</taxon>
        <taxon>Cercideae</taxon>
        <taxon>Bauhiniinae</taxon>
        <taxon>Bauhinia</taxon>
    </lineage>
</organism>
<accession>A0ACB9KIP5</accession>
<proteinExistence type="predicted"/>